<dbReference type="EMBL" id="LFBV01000001">
    <property type="protein sequence ID" value="OKH95907.1"/>
    <property type="molecule type" value="Genomic_DNA"/>
</dbReference>
<sequence length="262" mass="27229">MNPGELHEGLLRALLAAGSPYRLALAGGYAAVAHGLTERTGNGLGLATDSFVPMPDIATAVTAELERRGWLVTEREAGPLAARFVVAGPGGPAAFAGVVSEVGGMDGGGGRGDVATGPVGGGTAVPMPAVEVHAAKEALWHPPVATPIGLALSLEDLVGTKVRALADRGLARDLVHVHAVADRWGRPDLEELGRRHAPDTFDLSDLQARLAGAEWTDDREFRTYGVSGGEVVAIRVWAQEWADDLAERLLEGAPPPEESPDL</sequence>
<evidence type="ECO:0000313" key="1">
    <source>
        <dbReference type="EMBL" id="OKH95907.1"/>
    </source>
</evidence>
<keyword evidence="2" id="KW-1185">Reference proteome</keyword>
<comment type="caution">
    <text evidence="1">The sequence shown here is derived from an EMBL/GenBank/DDBJ whole genome shotgun (WGS) entry which is preliminary data.</text>
</comment>
<accession>A0A1Q4VDJ3</accession>
<dbReference type="Proteomes" id="UP000186455">
    <property type="component" value="Unassembled WGS sequence"/>
</dbReference>
<evidence type="ECO:0000313" key="2">
    <source>
        <dbReference type="Proteomes" id="UP000186455"/>
    </source>
</evidence>
<dbReference type="RefSeq" id="WP_073783626.1">
    <property type="nucleotide sequence ID" value="NZ_LFBV01000001.1"/>
</dbReference>
<organism evidence="1 2">
    <name type="scientific">Streptomyces uncialis</name>
    <dbReference type="NCBI Taxonomy" id="1048205"/>
    <lineage>
        <taxon>Bacteria</taxon>
        <taxon>Bacillati</taxon>
        <taxon>Actinomycetota</taxon>
        <taxon>Actinomycetes</taxon>
        <taxon>Kitasatosporales</taxon>
        <taxon>Streptomycetaceae</taxon>
        <taxon>Streptomyces</taxon>
    </lineage>
</organism>
<gene>
    <name evidence="1" type="ORF">AB852_04070</name>
</gene>
<dbReference type="AlphaFoldDB" id="A0A1Q4VDJ3"/>
<name>A0A1Q4VDJ3_9ACTN</name>
<protein>
    <submittedName>
        <fullName evidence="1">Uncharacterized protein</fullName>
    </submittedName>
</protein>
<reference evidence="1 2" key="1">
    <citation type="submission" date="2015-06" db="EMBL/GenBank/DDBJ databases">
        <title>Cloning and characterization of the uncialamcin biosynthetic gene cluster.</title>
        <authorList>
            <person name="Yan X."/>
            <person name="Huang T."/>
            <person name="Ge H."/>
            <person name="Shen B."/>
        </authorList>
    </citation>
    <scope>NUCLEOTIDE SEQUENCE [LARGE SCALE GENOMIC DNA]</scope>
    <source>
        <strain evidence="1 2">DCA2648</strain>
    </source>
</reference>
<proteinExistence type="predicted"/>
<dbReference type="STRING" id="1048205.AB852_04070"/>